<evidence type="ECO:0000256" key="1">
    <source>
        <dbReference type="SAM" id="MobiDB-lite"/>
    </source>
</evidence>
<evidence type="ECO:0000313" key="2">
    <source>
        <dbReference type="EMBL" id="EKC26066.1"/>
    </source>
</evidence>
<protein>
    <submittedName>
        <fullName evidence="2">Uncharacterized protein</fullName>
    </submittedName>
</protein>
<feature type="compositionally biased region" description="Basic and acidic residues" evidence="1">
    <location>
        <begin position="287"/>
        <end position="303"/>
    </location>
</feature>
<organism evidence="2">
    <name type="scientific">Magallana gigas</name>
    <name type="common">Pacific oyster</name>
    <name type="synonym">Crassostrea gigas</name>
    <dbReference type="NCBI Taxonomy" id="29159"/>
    <lineage>
        <taxon>Eukaryota</taxon>
        <taxon>Metazoa</taxon>
        <taxon>Spiralia</taxon>
        <taxon>Lophotrochozoa</taxon>
        <taxon>Mollusca</taxon>
        <taxon>Bivalvia</taxon>
        <taxon>Autobranchia</taxon>
        <taxon>Pteriomorphia</taxon>
        <taxon>Ostreida</taxon>
        <taxon>Ostreoidea</taxon>
        <taxon>Ostreidae</taxon>
        <taxon>Magallana</taxon>
    </lineage>
</organism>
<feature type="compositionally biased region" description="Basic and acidic residues" evidence="1">
    <location>
        <begin position="218"/>
        <end position="234"/>
    </location>
</feature>
<dbReference type="AlphaFoldDB" id="K1QX35"/>
<name>K1QX35_MAGGI</name>
<feature type="compositionally biased region" description="Basic and acidic residues" evidence="1">
    <location>
        <begin position="152"/>
        <end position="165"/>
    </location>
</feature>
<feature type="region of interest" description="Disordered" evidence="1">
    <location>
        <begin position="152"/>
        <end position="342"/>
    </location>
</feature>
<feature type="compositionally biased region" description="Polar residues" evidence="1">
    <location>
        <begin position="56"/>
        <end position="77"/>
    </location>
</feature>
<sequence>MKIIDDNIIHGWEVEQEERNRDDDDKSPASPTREPASADGFHLAPLTGPHSHTESDGPQTFNEHGQGSPERNGNAVASDNRGEVELEEVRRDEDKSPASPTREPASADGFHLASFAGPHSFTESDGPWISNDYWEVFPQLDGNAFIRYNRGEVELEEVRRDEDKSPASPTREPASPDGFHLASLAGPHSHTESDGPQTFNEHGQGSPELDGNAVARYNRGEVELEEVRRDEDKSPASPTREPASPDGFHLAPLAGPHSHTGSDGPQTFNERGQGSPEFDGNAVACDNRGEVELEEVRRDEDKSPASPTREPASADGFHLASLAGPHSFTGSGGPQTFNDYWEAFPELDGNAVASDKRWELEQEEVRRDEDKSPASPTREPASGDEFHLTSLTGRHSHTESDGPQTFNDFWEAFPELEGNAVACDYGLFMQKKTCDDPQTFNDSWQAFPELNGPALARGKPKVKQCLDLSANQHR</sequence>
<feature type="compositionally biased region" description="Polar residues" evidence="1">
    <location>
        <begin position="259"/>
        <end position="272"/>
    </location>
</feature>
<accession>K1QX35</accession>
<proteinExistence type="predicted"/>
<reference evidence="2" key="1">
    <citation type="journal article" date="2012" name="Nature">
        <title>The oyster genome reveals stress adaptation and complexity of shell formation.</title>
        <authorList>
            <person name="Zhang G."/>
            <person name="Fang X."/>
            <person name="Guo X."/>
            <person name="Li L."/>
            <person name="Luo R."/>
            <person name="Xu F."/>
            <person name="Yang P."/>
            <person name="Zhang L."/>
            <person name="Wang X."/>
            <person name="Qi H."/>
            <person name="Xiong Z."/>
            <person name="Que H."/>
            <person name="Xie Y."/>
            <person name="Holland P.W."/>
            <person name="Paps J."/>
            <person name="Zhu Y."/>
            <person name="Wu F."/>
            <person name="Chen Y."/>
            <person name="Wang J."/>
            <person name="Peng C."/>
            <person name="Meng J."/>
            <person name="Yang L."/>
            <person name="Liu J."/>
            <person name="Wen B."/>
            <person name="Zhang N."/>
            <person name="Huang Z."/>
            <person name="Zhu Q."/>
            <person name="Feng Y."/>
            <person name="Mount A."/>
            <person name="Hedgecock D."/>
            <person name="Xu Z."/>
            <person name="Liu Y."/>
            <person name="Domazet-Loso T."/>
            <person name="Du Y."/>
            <person name="Sun X."/>
            <person name="Zhang S."/>
            <person name="Liu B."/>
            <person name="Cheng P."/>
            <person name="Jiang X."/>
            <person name="Li J."/>
            <person name="Fan D."/>
            <person name="Wang W."/>
            <person name="Fu W."/>
            <person name="Wang T."/>
            <person name="Wang B."/>
            <person name="Zhang J."/>
            <person name="Peng Z."/>
            <person name="Li Y."/>
            <person name="Li N."/>
            <person name="Wang J."/>
            <person name="Chen M."/>
            <person name="He Y."/>
            <person name="Tan F."/>
            <person name="Song X."/>
            <person name="Zheng Q."/>
            <person name="Huang R."/>
            <person name="Yang H."/>
            <person name="Du X."/>
            <person name="Chen L."/>
            <person name="Yang M."/>
            <person name="Gaffney P.M."/>
            <person name="Wang S."/>
            <person name="Luo L."/>
            <person name="She Z."/>
            <person name="Ming Y."/>
            <person name="Huang W."/>
            <person name="Zhang S."/>
            <person name="Huang B."/>
            <person name="Zhang Y."/>
            <person name="Qu T."/>
            <person name="Ni P."/>
            <person name="Miao G."/>
            <person name="Wang J."/>
            <person name="Wang Q."/>
            <person name="Steinberg C.E."/>
            <person name="Wang H."/>
            <person name="Li N."/>
            <person name="Qian L."/>
            <person name="Zhang G."/>
            <person name="Li Y."/>
            <person name="Yang H."/>
            <person name="Liu X."/>
            <person name="Wang J."/>
            <person name="Yin Y."/>
            <person name="Wang J."/>
        </authorList>
    </citation>
    <scope>NUCLEOTIDE SEQUENCE [LARGE SCALE GENOMIC DNA]</scope>
    <source>
        <strain evidence="2">05x7-T-G4-1.051#20</strain>
    </source>
</reference>
<gene>
    <name evidence="2" type="ORF">CGI_10023369</name>
</gene>
<feature type="compositionally biased region" description="Basic and acidic residues" evidence="1">
    <location>
        <begin position="17"/>
        <end position="27"/>
    </location>
</feature>
<feature type="region of interest" description="Disordered" evidence="1">
    <location>
        <begin position="1"/>
        <end position="127"/>
    </location>
</feature>
<dbReference type="InParanoid" id="K1QX35"/>
<feature type="compositionally biased region" description="Basic and acidic residues" evidence="1">
    <location>
        <begin position="360"/>
        <end position="372"/>
    </location>
</feature>
<feature type="compositionally biased region" description="Polar residues" evidence="1">
    <location>
        <begin position="194"/>
        <end position="203"/>
    </location>
</feature>
<feature type="compositionally biased region" description="Basic and acidic residues" evidence="1">
    <location>
        <begin position="80"/>
        <end position="96"/>
    </location>
</feature>
<dbReference type="EMBL" id="JH817786">
    <property type="protein sequence ID" value="EKC26066.1"/>
    <property type="molecule type" value="Genomic_DNA"/>
</dbReference>
<dbReference type="HOGENOM" id="CLU_576533_0_0_1"/>
<feature type="region of interest" description="Disordered" evidence="1">
    <location>
        <begin position="360"/>
        <end position="388"/>
    </location>
</feature>